<keyword evidence="1" id="KW-1133">Transmembrane helix</keyword>
<name>A0A1M6CI55_9FIRM</name>
<accession>A0A1M6CI55</accession>
<evidence type="ECO:0000256" key="1">
    <source>
        <dbReference type="SAM" id="Phobius"/>
    </source>
</evidence>
<gene>
    <name evidence="2" type="ORF">SAMN02745176_00785</name>
</gene>
<reference evidence="2 3" key="1">
    <citation type="submission" date="2016-11" db="EMBL/GenBank/DDBJ databases">
        <authorList>
            <person name="Jaros S."/>
            <person name="Januszkiewicz K."/>
            <person name="Wedrychowicz H."/>
        </authorList>
    </citation>
    <scope>NUCLEOTIDE SEQUENCE [LARGE SCALE GENOMIC DNA]</scope>
    <source>
        <strain evidence="2 3">DSM 19022</strain>
    </source>
</reference>
<dbReference type="EMBL" id="FQZS01000005">
    <property type="protein sequence ID" value="SHI60541.1"/>
    <property type="molecule type" value="Genomic_DNA"/>
</dbReference>
<keyword evidence="3" id="KW-1185">Reference proteome</keyword>
<organism evidence="2 3">
    <name type="scientific">Lutispora thermophila DSM 19022</name>
    <dbReference type="NCBI Taxonomy" id="1122184"/>
    <lineage>
        <taxon>Bacteria</taxon>
        <taxon>Bacillati</taxon>
        <taxon>Bacillota</taxon>
        <taxon>Clostridia</taxon>
        <taxon>Lutisporales</taxon>
        <taxon>Lutisporaceae</taxon>
        <taxon>Lutispora</taxon>
    </lineage>
</organism>
<dbReference type="OrthoDB" id="2027431at2"/>
<keyword evidence="1" id="KW-0812">Transmembrane</keyword>
<sequence>MRALKAIIAASWKEEWMYRLNIISQILFGSVPILINFLLWKSIFFYRNGHSIGNYDYNDIVSYFSLFYLTND</sequence>
<dbReference type="RefSeq" id="WP_073024747.1">
    <property type="nucleotide sequence ID" value="NZ_FQZS01000005.1"/>
</dbReference>
<dbReference type="AlphaFoldDB" id="A0A1M6CI55"/>
<keyword evidence="1" id="KW-0472">Membrane</keyword>
<protein>
    <recommendedName>
        <fullName evidence="4">ABC-2 type transport system permease protein</fullName>
    </recommendedName>
</protein>
<proteinExistence type="predicted"/>
<evidence type="ECO:0008006" key="4">
    <source>
        <dbReference type="Google" id="ProtNLM"/>
    </source>
</evidence>
<evidence type="ECO:0000313" key="2">
    <source>
        <dbReference type="EMBL" id="SHI60541.1"/>
    </source>
</evidence>
<feature type="transmembrane region" description="Helical" evidence="1">
    <location>
        <begin position="22"/>
        <end position="40"/>
    </location>
</feature>
<evidence type="ECO:0000313" key="3">
    <source>
        <dbReference type="Proteomes" id="UP000184442"/>
    </source>
</evidence>
<dbReference type="Proteomes" id="UP000184442">
    <property type="component" value="Unassembled WGS sequence"/>
</dbReference>